<feature type="region of interest" description="Disordered" evidence="1">
    <location>
        <begin position="295"/>
        <end position="586"/>
    </location>
</feature>
<organism evidence="2 3">
    <name type="scientific">Chlorogloeopsis fritschii PCC 6912</name>
    <dbReference type="NCBI Taxonomy" id="211165"/>
    <lineage>
        <taxon>Bacteria</taxon>
        <taxon>Bacillati</taxon>
        <taxon>Cyanobacteriota</taxon>
        <taxon>Cyanophyceae</taxon>
        <taxon>Nostocales</taxon>
        <taxon>Chlorogloeopsidaceae</taxon>
        <taxon>Chlorogloeopsis</taxon>
    </lineage>
</organism>
<dbReference type="EMBL" id="RSCJ01000001">
    <property type="protein sequence ID" value="RUR86586.1"/>
    <property type="molecule type" value="Genomic_DNA"/>
</dbReference>
<dbReference type="AlphaFoldDB" id="A0A433NQX6"/>
<dbReference type="STRING" id="211165.GCA_000317285_04937"/>
<gene>
    <name evidence="2" type="ORF">PCC6912_00290</name>
</gene>
<accession>A0A433NQX6</accession>
<feature type="compositionally biased region" description="Low complexity" evidence="1">
    <location>
        <begin position="323"/>
        <end position="341"/>
    </location>
</feature>
<evidence type="ECO:0000313" key="3">
    <source>
        <dbReference type="Proteomes" id="UP000268857"/>
    </source>
</evidence>
<reference evidence="2 3" key="1">
    <citation type="journal article" date="2019" name="Genome Biol. Evol.">
        <title>Day and night: Metabolic profiles and evolutionary relationships of six axenic non-marine cyanobacteria.</title>
        <authorList>
            <person name="Will S.E."/>
            <person name="Henke P."/>
            <person name="Boedeker C."/>
            <person name="Huang S."/>
            <person name="Brinkmann H."/>
            <person name="Rohde M."/>
            <person name="Jarek M."/>
            <person name="Friedl T."/>
            <person name="Seufert S."/>
            <person name="Schumacher M."/>
            <person name="Overmann J."/>
            <person name="Neumann-Schaal M."/>
            <person name="Petersen J."/>
        </authorList>
    </citation>
    <scope>NUCLEOTIDE SEQUENCE [LARGE SCALE GENOMIC DNA]</scope>
    <source>
        <strain evidence="2 3">PCC 6912</strain>
    </source>
</reference>
<comment type="caution">
    <text evidence="2">The sequence shown here is derived from an EMBL/GenBank/DDBJ whole genome shotgun (WGS) entry which is preliminary data.</text>
</comment>
<feature type="compositionally biased region" description="Polar residues" evidence="1">
    <location>
        <begin position="486"/>
        <end position="501"/>
    </location>
</feature>
<sequence>MVLALVLNLTSCGNKAIGQEPSGSLRESSSISTKQFSEVAPPTVIQELGQTLEVYRPQVSIVTPKQDEVLQDNTATVRFQVKDLPIFKDSQLDMGPHLHVIVDNQPYIAVYDLNQPLVLPDLSPGTHTLRVFASRPWHESFKNEGAYAQTTFHIFTKSDDNNPDPNLPLLTYSRPKGSYGAEPILLDFYLTNAPLHLIAKDNPNNQFADWRIRCTINGESFVLDRWQAIYLKGFKPGKNWVKLEFLDNQGNPVKNEFNSTVRLITYEPKGKDTLSKIVRGELSADRVRAIVDPNYTAKVPTAEPTPTPTPEIQPQEEKQPSLEVAPTPTPSVVPTVETTPEIPLPEKQPVPEIEQAPPTQPEKPKGGFFNRFQNRAGKTPIPQPTEISPSPTPALEPQPEITPEPEATQLPETQPTQPEKSRFGKFFQRSTGKAPISQPTVEPSPSVSPTLPEIIETPAPETTTEPQVTQPEKSRFSRFLNRRAGNLSTPQPSPEASSSLPPTLPEIVKESPAAEQETMQEIDPKLLPQKVAPQPEKPELERFFNRRQYPNAAPSPTLPFARPQMNQPPAPESTATPEKSSEEVQN</sequence>
<dbReference type="Proteomes" id="UP000268857">
    <property type="component" value="Unassembled WGS sequence"/>
</dbReference>
<protein>
    <submittedName>
        <fullName evidence="2">Uncharacterized protein</fullName>
    </submittedName>
</protein>
<proteinExistence type="predicted"/>
<name>A0A433NQX6_CHLFR</name>
<evidence type="ECO:0000313" key="2">
    <source>
        <dbReference type="EMBL" id="RUR86586.1"/>
    </source>
</evidence>
<dbReference type="OrthoDB" id="421804at2"/>
<feature type="compositionally biased region" description="Low complexity" evidence="1">
    <location>
        <begin position="439"/>
        <end position="471"/>
    </location>
</feature>
<keyword evidence="3" id="KW-1185">Reference proteome</keyword>
<feature type="compositionally biased region" description="Pro residues" evidence="1">
    <location>
        <begin position="390"/>
        <end position="402"/>
    </location>
</feature>
<evidence type="ECO:0000256" key="1">
    <source>
        <dbReference type="SAM" id="MobiDB-lite"/>
    </source>
</evidence>